<proteinExistence type="predicted"/>
<dbReference type="VEuPathDB" id="FungiDB:CLCR_07733"/>
<comment type="caution">
    <text evidence="2">The sequence shown here is derived from an EMBL/GenBank/DDBJ whole genome shotgun (WGS) entry which is preliminary data.</text>
</comment>
<gene>
    <name evidence="2" type="ORF">CLCR_07733</name>
</gene>
<keyword evidence="3" id="KW-1185">Reference proteome</keyword>
<dbReference type="EMBL" id="LGRB01000010">
    <property type="protein sequence ID" value="OCT49716.1"/>
    <property type="molecule type" value="Genomic_DNA"/>
</dbReference>
<name>A0A1C1CMI4_9EURO</name>
<evidence type="ECO:0000256" key="1">
    <source>
        <dbReference type="SAM" id="MobiDB-lite"/>
    </source>
</evidence>
<reference evidence="3" key="1">
    <citation type="submission" date="2015-07" db="EMBL/GenBank/DDBJ databases">
        <authorList>
            <person name="Teixeira M.M."/>
            <person name="Souza R.C."/>
            <person name="Almeida L.G."/>
            <person name="Vicente V.A."/>
            <person name="de Hoog S."/>
            <person name="Bocca A.L."/>
            <person name="de Almeida S.R."/>
            <person name="Vasconcelos A.T."/>
            <person name="Felipe M.S."/>
        </authorList>
    </citation>
    <scope>NUCLEOTIDE SEQUENCE [LARGE SCALE GENOMIC DNA]</scope>
    <source>
        <strain evidence="3">KSF</strain>
    </source>
</reference>
<dbReference type="Proteomes" id="UP000094526">
    <property type="component" value="Unassembled WGS sequence"/>
</dbReference>
<organism evidence="2 3">
    <name type="scientific">Cladophialophora carrionii</name>
    <dbReference type="NCBI Taxonomy" id="86049"/>
    <lineage>
        <taxon>Eukaryota</taxon>
        <taxon>Fungi</taxon>
        <taxon>Dikarya</taxon>
        <taxon>Ascomycota</taxon>
        <taxon>Pezizomycotina</taxon>
        <taxon>Eurotiomycetes</taxon>
        <taxon>Chaetothyriomycetidae</taxon>
        <taxon>Chaetothyriales</taxon>
        <taxon>Herpotrichiellaceae</taxon>
        <taxon>Cladophialophora</taxon>
    </lineage>
</organism>
<feature type="compositionally biased region" description="Polar residues" evidence="1">
    <location>
        <begin position="24"/>
        <end position="35"/>
    </location>
</feature>
<dbReference type="AlphaFoldDB" id="A0A1C1CMI4"/>
<sequence length="142" mass="15442">MIGGMSRRFAGHQLPKRHDERASRSSTLWLSNQSELSRRSASGEAQARSQLLSLTLPRILDAQRILPSLDATMMLTTSSPTTNDKSRNWLQPRQCAPPVMSASGGTEYGAQVQVRESSAPIYSSTQTSATFNLHVAAICIAP</sequence>
<protein>
    <submittedName>
        <fullName evidence="2">Uncharacterized protein</fullName>
    </submittedName>
</protein>
<evidence type="ECO:0000313" key="2">
    <source>
        <dbReference type="EMBL" id="OCT49716.1"/>
    </source>
</evidence>
<evidence type="ECO:0000313" key="3">
    <source>
        <dbReference type="Proteomes" id="UP000094526"/>
    </source>
</evidence>
<accession>A0A1C1CMI4</accession>
<feature type="region of interest" description="Disordered" evidence="1">
    <location>
        <begin position="1"/>
        <end position="44"/>
    </location>
</feature>